<dbReference type="GO" id="GO:0016020">
    <property type="term" value="C:membrane"/>
    <property type="evidence" value="ECO:0007669"/>
    <property type="project" value="InterPro"/>
</dbReference>
<reference evidence="3 4" key="1">
    <citation type="submission" date="2018-12" db="EMBL/GenBank/DDBJ databases">
        <title>Draft genome sequence of Xylaria grammica IHI A82.</title>
        <authorList>
            <person name="Buettner E."/>
            <person name="Kellner H."/>
        </authorList>
    </citation>
    <scope>NUCLEOTIDE SEQUENCE [LARGE SCALE GENOMIC DNA]</scope>
    <source>
        <strain evidence="3 4">IHI A82</strain>
    </source>
</reference>
<dbReference type="GO" id="GO:0055070">
    <property type="term" value="P:copper ion homeostasis"/>
    <property type="evidence" value="ECO:0007669"/>
    <property type="project" value="TreeGrafter"/>
</dbReference>
<keyword evidence="2" id="KW-0472">Membrane</keyword>
<name>A0A439D5G4_9PEZI</name>
<dbReference type="PRINTS" id="PR00120">
    <property type="entry name" value="HATPASE"/>
</dbReference>
<gene>
    <name evidence="3" type="ORF">EKO27_g5445</name>
</gene>
<dbReference type="InterPro" id="IPR023214">
    <property type="entry name" value="HAD_sf"/>
</dbReference>
<sequence length="139" mass="14640">MVGDGINDAPALSMADVGIAIGSGSDVAISSADFVLVNSSLVSVTTLLDLSRTVFRRIKFNFAWALVYNLVAIPIAAGCLYAVTVGGKHVTLDPVWASLAMALSSFSVVMSSLALKTRVPGIGFRARAIEVRRPTETWP</sequence>
<dbReference type="Gene3D" id="3.40.50.1000">
    <property type="entry name" value="HAD superfamily/HAD-like"/>
    <property type="match status" value="1"/>
</dbReference>
<dbReference type="InterPro" id="IPR001757">
    <property type="entry name" value="P_typ_ATPase"/>
</dbReference>
<evidence type="ECO:0008006" key="5">
    <source>
        <dbReference type="Google" id="ProtNLM"/>
    </source>
</evidence>
<feature type="transmembrane region" description="Helical" evidence="2">
    <location>
        <begin position="62"/>
        <end position="83"/>
    </location>
</feature>
<dbReference type="GO" id="GO:0005524">
    <property type="term" value="F:ATP binding"/>
    <property type="evidence" value="ECO:0007669"/>
    <property type="project" value="InterPro"/>
</dbReference>
<accession>A0A439D5G4</accession>
<dbReference type="PANTHER" id="PTHR43520:SF32">
    <property type="entry name" value="COPPER RESISTANCE P-TYPE ATPASE (EUROFUNG)"/>
    <property type="match status" value="1"/>
</dbReference>
<feature type="transmembrane region" description="Helical" evidence="2">
    <location>
        <begin position="95"/>
        <end position="115"/>
    </location>
</feature>
<dbReference type="Proteomes" id="UP000286045">
    <property type="component" value="Unassembled WGS sequence"/>
</dbReference>
<dbReference type="NCBIfam" id="TIGR01494">
    <property type="entry name" value="ATPase_P-type"/>
    <property type="match status" value="1"/>
</dbReference>
<proteinExistence type="predicted"/>
<dbReference type="GO" id="GO:0005507">
    <property type="term" value="F:copper ion binding"/>
    <property type="evidence" value="ECO:0007669"/>
    <property type="project" value="TreeGrafter"/>
</dbReference>
<dbReference type="GO" id="GO:0043682">
    <property type="term" value="F:P-type divalent copper transporter activity"/>
    <property type="evidence" value="ECO:0007669"/>
    <property type="project" value="TreeGrafter"/>
</dbReference>
<dbReference type="AlphaFoldDB" id="A0A439D5G4"/>
<dbReference type="PRINTS" id="PR00119">
    <property type="entry name" value="CATATPASE"/>
</dbReference>
<keyword evidence="4" id="KW-1185">Reference proteome</keyword>
<dbReference type="EMBL" id="RYZI01000145">
    <property type="protein sequence ID" value="RWA09636.1"/>
    <property type="molecule type" value="Genomic_DNA"/>
</dbReference>
<dbReference type="InterPro" id="IPR036412">
    <property type="entry name" value="HAD-like_sf"/>
</dbReference>
<dbReference type="PANTHER" id="PTHR43520">
    <property type="entry name" value="ATP7, ISOFORM B"/>
    <property type="match status" value="1"/>
</dbReference>
<dbReference type="GO" id="GO:0016887">
    <property type="term" value="F:ATP hydrolysis activity"/>
    <property type="evidence" value="ECO:0007669"/>
    <property type="project" value="InterPro"/>
</dbReference>
<keyword evidence="1" id="KW-1278">Translocase</keyword>
<keyword evidence="2" id="KW-1133">Transmembrane helix</keyword>
<evidence type="ECO:0000256" key="1">
    <source>
        <dbReference type="ARBA" id="ARBA00022967"/>
    </source>
</evidence>
<dbReference type="SUPFAM" id="SSF56784">
    <property type="entry name" value="HAD-like"/>
    <property type="match status" value="1"/>
</dbReference>
<protein>
    <recommendedName>
        <fullName evidence="5">Cation-transporting P-type ATPase C-terminal domain-containing protein</fullName>
    </recommendedName>
</protein>
<dbReference type="Pfam" id="PF08282">
    <property type="entry name" value="Hydrolase_3"/>
    <property type="match status" value="1"/>
</dbReference>
<comment type="caution">
    <text evidence="3">The sequence shown here is derived from an EMBL/GenBank/DDBJ whole genome shotgun (WGS) entry which is preliminary data.</text>
</comment>
<keyword evidence="2" id="KW-0812">Transmembrane</keyword>
<organism evidence="3 4">
    <name type="scientific">Xylaria grammica</name>
    <dbReference type="NCBI Taxonomy" id="363999"/>
    <lineage>
        <taxon>Eukaryota</taxon>
        <taxon>Fungi</taxon>
        <taxon>Dikarya</taxon>
        <taxon>Ascomycota</taxon>
        <taxon>Pezizomycotina</taxon>
        <taxon>Sordariomycetes</taxon>
        <taxon>Xylariomycetidae</taxon>
        <taxon>Xylariales</taxon>
        <taxon>Xylariaceae</taxon>
        <taxon>Xylaria</taxon>
    </lineage>
</organism>
<evidence type="ECO:0000313" key="3">
    <source>
        <dbReference type="EMBL" id="RWA09636.1"/>
    </source>
</evidence>
<dbReference type="STRING" id="363999.A0A439D5G4"/>
<evidence type="ECO:0000313" key="4">
    <source>
        <dbReference type="Proteomes" id="UP000286045"/>
    </source>
</evidence>
<evidence type="ECO:0000256" key="2">
    <source>
        <dbReference type="SAM" id="Phobius"/>
    </source>
</evidence>